<keyword evidence="10" id="KW-1185">Reference proteome</keyword>
<evidence type="ECO:0000259" key="7">
    <source>
        <dbReference type="Pfam" id="PF01979"/>
    </source>
</evidence>
<dbReference type="EC" id="3.5.4.2" evidence="2 6"/>
<keyword evidence="3 6" id="KW-0378">Hydrolase</keyword>
<comment type="catalytic activity">
    <reaction evidence="5 6">
        <text>adenine + H2O + H(+) = hypoxanthine + NH4(+)</text>
        <dbReference type="Rhea" id="RHEA:23688"/>
        <dbReference type="ChEBI" id="CHEBI:15377"/>
        <dbReference type="ChEBI" id="CHEBI:15378"/>
        <dbReference type="ChEBI" id="CHEBI:16708"/>
        <dbReference type="ChEBI" id="CHEBI:17368"/>
        <dbReference type="ChEBI" id="CHEBI:28938"/>
        <dbReference type="EC" id="3.5.4.2"/>
    </reaction>
</comment>
<dbReference type="PANTHER" id="PTHR11113:SF2">
    <property type="entry name" value="ADENINE DEAMINASE"/>
    <property type="match status" value="1"/>
</dbReference>
<dbReference type="Gene3D" id="2.30.40.10">
    <property type="entry name" value="Urease, subunit C, domain 1"/>
    <property type="match status" value="1"/>
</dbReference>
<dbReference type="SUPFAM" id="SSF51338">
    <property type="entry name" value="Composite domain of metallo-dependent hydrolases"/>
    <property type="match status" value="1"/>
</dbReference>
<feature type="domain" description="Amidohydrolase-related" evidence="7">
    <location>
        <begin position="55"/>
        <end position="147"/>
    </location>
</feature>
<evidence type="ECO:0000313" key="9">
    <source>
        <dbReference type="EMBL" id="MFG6271597.1"/>
    </source>
</evidence>
<comment type="cofactor">
    <cofactor evidence="6">
        <name>Mn(2+)</name>
        <dbReference type="ChEBI" id="CHEBI:29035"/>
    </cofactor>
</comment>
<dbReference type="InterPro" id="IPR006679">
    <property type="entry name" value="Adenine_deam"/>
</dbReference>
<evidence type="ECO:0000256" key="1">
    <source>
        <dbReference type="ARBA" id="ARBA00006773"/>
    </source>
</evidence>
<sequence length="576" mass="63781">MVKIDWLLKNGNIYNVYLKKFIPCNLAISGKRFCYMGNDPLPIKPEHVRDLDGQYVIPGFIDCHMHIESTMAAPRTFMKGAVRNGVTTLIAEPHEIANVFGLAGIQAMAKTMQEGPCDVYIAIPSSVPSTNEELETTGGVIDNDDVESLMHMDHVICLGEVMNCRDVIRDSHSKTSRLIRQIRAGRPDFSLEGHCPRFSGWELAQILMSGVNSDHTDQSLEGLKERLMNGMFVQLQEKSLKPEFISYIKENNLLEHMAIVTDDTMPDAFMERGHLNYLVKKAMHNGLTPEEAIYTATYTPARRMGLRDKGSIAPGKIADFVILSDLADLTVESTWCAGQEVYTKGDSWQEAERDTSFPKAFYHSVHVAPRTSDDFTLKAPIEEGEVTCRILEVQEHTTFVKEGRAVLPVHHGEVDWEHSPYNLAIVWERHGKNGAHGTALVGGTAMTRGAAATTYAHDHHNLLVIGQTKEDMMAAANTVIANQGGYAVACDGVTKAFAPLPIAGILSDRPLPVLGKQIQEVHRVLTDCGYRHDNVIMSLSTLSLPVSPFFKLTDKGIIDVRNAKIVPLITEAREKP</sequence>
<dbReference type="InterPro" id="IPR006680">
    <property type="entry name" value="Amidohydro-rel"/>
</dbReference>
<organism evidence="9 10">
    <name type="scientific">Megasphaera hexanoica</name>
    <dbReference type="NCBI Taxonomy" id="1675036"/>
    <lineage>
        <taxon>Bacteria</taxon>
        <taxon>Bacillati</taxon>
        <taxon>Bacillota</taxon>
        <taxon>Negativicutes</taxon>
        <taxon>Veillonellales</taxon>
        <taxon>Veillonellaceae</taxon>
        <taxon>Megasphaera</taxon>
    </lineage>
</organism>
<comment type="similarity">
    <text evidence="1 6">Belongs to the metallo-dependent hydrolases superfamily. Adenine deaminase family.</text>
</comment>
<evidence type="ECO:0000256" key="2">
    <source>
        <dbReference type="ARBA" id="ARBA00012782"/>
    </source>
</evidence>
<dbReference type="Gene3D" id="3.20.20.140">
    <property type="entry name" value="Metal-dependent hydrolases"/>
    <property type="match status" value="1"/>
</dbReference>
<reference evidence="9 10" key="1">
    <citation type="submission" date="2024-10" db="EMBL/GenBank/DDBJ databases">
        <authorList>
            <person name="Sang B.-I."/>
            <person name="Prabhaharan D."/>
        </authorList>
    </citation>
    <scope>NUCLEOTIDE SEQUENCE [LARGE SCALE GENOMIC DNA]</scope>
    <source>
        <strain evidence="9 10">MH</strain>
    </source>
</reference>
<protein>
    <recommendedName>
        <fullName evidence="2 6">Adenine deaminase</fullName>
        <shortName evidence="6">Adenase</shortName>
        <shortName evidence="6">Adenine aminase</shortName>
        <ecNumber evidence="2 6">3.5.4.2</ecNumber>
    </recommendedName>
</protein>
<comment type="caution">
    <text evidence="9">The sequence shown here is derived from an EMBL/GenBank/DDBJ whole genome shotgun (WGS) entry which is preliminary data.</text>
</comment>
<feature type="domain" description="Adenine deaminase C-terminal" evidence="8">
    <location>
        <begin position="401"/>
        <end position="563"/>
    </location>
</feature>
<name>A0ABW7DJQ9_9FIRM</name>
<dbReference type="PANTHER" id="PTHR11113">
    <property type="entry name" value="N-ACETYLGLUCOSAMINE-6-PHOSPHATE DEACETYLASE"/>
    <property type="match status" value="1"/>
</dbReference>
<dbReference type="InterPro" id="IPR011059">
    <property type="entry name" value="Metal-dep_hydrolase_composite"/>
</dbReference>
<dbReference type="RefSeq" id="WP_257536505.1">
    <property type="nucleotide sequence ID" value="NZ_CP011940.1"/>
</dbReference>
<keyword evidence="4 6" id="KW-0464">Manganese</keyword>
<gene>
    <name evidence="6" type="primary">ade</name>
    <name evidence="9" type="ORF">ACGTZG_00155</name>
</gene>
<dbReference type="Pfam" id="PF01979">
    <property type="entry name" value="Amidohydro_1"/>
    <property type="match status" value="2"/>
</dbReference>
<dbReference type="EMBL" id="JBIEKR010000001">
    <property type="protein sequence ID" value="MFG6271597.1"/>
    <property type="molecule type" value="Genomic_DNA"/>
</dbReference>
<evidence type="ECO:0000259" key="8">
    <source>
        <dbReference type="Pfam" id="PF13382"/>
    </source>
</evidence>
<dbReference type="InterPro" id="IPR032466">
    <property type="entry name" value="Metal_Hydrolase"/>
</dbReference>
<evidence type="ECO:0000256" key="4">
    <source>
        <dbReference type="ARBA" id="ARBA00023211"/>
    </source>
</evidence>
<evidence type="ECO:0000256" key="6">
    <source>
        <dbReference type="HAMAP-Rule" id="MF_01518"/>
    </source>
</evidence>
<accession>A0ABW7DJQ9</accession>
<dbReference type="InterPro" id="IPR026912">
    <property type="entry name" value="Adenine_deam_C"/>
</dbReference>
<dbReference type="HAMAP" id="MF_01518">
    <property type="entry name" value="Adenine_deamin"/>
    <property type="match status" value="1"/>
</dbReference>
<dbReference type="Pfam" id="PF13382">
    <property type="entry name" value="Adenine_deam_C"/>
    <property type="match status" value="1"/>
</dbReference>
<evidence type="ECO:0000256" key="3">
    <source>
        <dbReference type="ARBA" id="ARBA00022801"/>
    </source>
</evidence>
<evidence type="ECO:0000256" key="5">
    <source>
        <dbReference type="ARBA" id="ARBA00047720"/>
    </source>
</evidence>
<dbReference type="SUPFAM" id="SSF51556">
    <property type="entry name" value="Metallo-dependent hydrolases"/>
    <property type="match status" value="1"/>
</dbReference>
<evidence type="ECO:0000313" key="10">
    <source>
        <dbReference type="Proteomes" id="UP001605989"/>
    </source>
</evidence>
<proteinExistence type="inferred from homology"/>
<feature type="domain" description="Amidohydrolase-related" evidence="7">
    <location>
        <begin position="256"/>
        <end position="341"/>
    </location>
</feature>
<dbReference type="Proteomes" id="UP001605989">
    <property type="component" value="Unassembled WGS sequence"/>
</dbReference>